<dbReference type="Proteomes" id="UP000324832">
    <property type="component" value="Unassembled WGS sequence"/>
</dbReference>
<dbReference type="GO" id="GO:0016020">
    <property type="term" value="C:membrane"/>
    <property type="evidence" value="ECO:0007669"/>
    <property type="project" value="UniProtKB-SubCell"/>
</dbReference>
<name>A0A5E4QZU5_9NEOP</name>
<accession>A0A5E4QZU5</accession>
<evidence type="ECO:0000313" key="7">
    <source>
        <dbReference type="EMBL" id="VVD03228.1"/>
    </source>
</evidence>
<comment type="subcellular location">
    <subcellularLocation>
        <location evidence="1">Membrane</location>
        <topology evidence="1">Multi-pass membrane protein</topology>
    </subcellularLocation>
</comment>
<feature type="transmembrane region" description="Helical" evidence="6">
    <location>
        <begin position="65"/>
        <end position="85"/>
    </location>
</feature>
<sequence length="199" mass="23578">MLIKRFINNSYKAYKKLINKAFNKKNLIFTNVLLSVGISTTGDLLEQCFELYHKEIDDFDPKRTAHMGFSGMTAGIICHHWYMFLDKVITGRTIDMVVKKLMLDQFICSPIVIMSFFATIAIFEENPFESFSEEVTEKFWVLYRAEWYVWPPAQVINFYLLPTKYRVLYDNTISLGYDIYTSQIKHSRFRKHSDDKKEE</sequence>
<comment type="similarity">
    <text evidence="2 6">Belongs to the peroxisomal membrane protein PXMP2/4 family.</text>
</comment>
<feature type="transmembrane region" description="Helical" evidence="6">
    <location>
        <begin position="106"/>
        <end position="123"/>
    </location>
</feature>
<dbReference type="InterPro" id="IPR007248">
    <property type="entry name" value="Mpv17_PMP22"/>
</dbReference>
<evidence type="ECO:0000313" key="8">
    <source>
        <dbReference type="Proteomes" id="UP000324832"/>
    </source>
</evidence>
<organism evidence="7 8">
    <name type="scientific">Leptidea sinapis</name>
    <dbReference type="NCBI Taxonomy" id="189913"/>
    <lineage>
        <taxon>Eukaryota</taxon>
        <taxon>Metazoa</taxon>
        <taxon>Ecdysozoa</taxon>
        <taxon>Arthropoda</taxon>
        <taxon>Hexapoda</taxon>
        <taxon>Insecta</taxon>
        <taxon>Pterygota</taxon>
        <taxon>Neoptera</taxon>
        <taxon>Endopterygota</taxon>
        <taxon>Lepidoptera</taxon>
        <taxon>Glossata</taxon>
        <taxon>Ditrysia</taxon>
        <taxon>Papilionoidea</taxon>
        <taxon>Pieridae</taxon>
        <taxon>Dismorphiinae</taxon>
        <taxon>Leptidea</taxon>
    </lineage>
</organism>
<keyword evidence="4 6" id="KW-1133">Transmembrane helix</keyword>
<dbReference type="PANTHER" id="PTHR11266:SF8">
    <property type="entry name" value="MPV17-LIKE PROTEIN 2"/>
    <property type="match status" value="1"/>
</dbReference>
<evidence type="ECO:0000256" key="2">
    <source>
        <dbReference type="ARBA" id="ARBA00006824"/>
    </source>
</evidence>
<dbReference type="AlphaFoldDB" id="A0A5E4QZU5"/>
<keyword evidence="8" id="KW-1185">Reference proteome</keyword>
<keyword evidence="5 6" id="KW-0472">Membrane</keyword>
<dbReference type="GO" id="GO:0005739">
    <property type="term" value="C:mitochondrion"/>
    <property type="evidence" value="ECO:0007669"/>
    <property type="project" value="TreeGrafter"/>
</dbReference>
<dbReference type="EMBL" id="FZQP02006665">
    <property type="protein sequence ID" value="VVD03228.1"/>
    <property type="molecule type" value="Genomic_DNA"/>
</dbReference>
<evidence type="ECO:0008006" key="9">
    <source>
        <dbReference type="Google" id="ProtNLM"/>
    </source>
</evidence>
<evidence type="ECO:0000256" key="6">
    <source>
        <dbReference type="RuleBase" id="RU363053"/>
    </source>
</evidence>
<feature type="transmembrane region" description="Helical" evidence="6">
    <location>
        <begin position="26"/>
        <end position="45"/>
    </location>
</feature>
<keyword evidence="3 6" id="KW-0812">Transmembrane</keyword>
<dbReference type="PANTHER" id="PTHR11266">
    <property type="entry name" value="PEROXISOMAL MEMBRANE PROTEIN 2, PXMP2 MPV17"/>
    <property type="match status" value="1"/>
</dbReference>
<gene>
    <name evidence="7" type="ORF">LSINAPIS_LOCUS13260</name>
</gene>
<proteinExistence type="inferred from homology"/>
<dbReference type="Pfam" id="PF04117">
    <property type="entry name" value="Mpv17_PMP22"/>
    <property type="match status" value="1"/>
</dbReference>
<protein>
    <recommendedName>
        <fullName evidence="9">Mpv17-like protein 2</fullName>
    </recommendedName>
</protein>
<reference evidence="7 8" key="1">
    <citation type="submission" date="2017-07" db="EMBL/GenBank/DDBJ databases">
        <authorList>
            <person name="Talla V."/>
            <person name="Backstrom N."/>
        </authorList>
    </citation>
    <scope>NUCLEOTIDE SEQUENCE [LARGE SCALE GENOMIC DNA]</scope>
</reference>
<evidence type="ECO:0000256" key="1">
    <source>
        <dbReference type="ARBA" id="ARBA00004141"/>
    </source>
</evidence>
<evidence type="ECO:0000256" key="3">
    <source>
        <dbReference type="ARBA" id="ARBA00022692"/>
    </source>
</evidence>
<evidence type="ECO:0000256" key="4">
    <source>
        <dbReference type="ARBA" id="ARBA00022989"/>
    </source>
</evidence>
<dbReference type="GO" id="GO:0061668">
    <property type="term" value="P:mitochondrial ribosome assembly"/>
    <property type="evidence" value="ECO:0007669"/>
    <property type="project" value="TreeGrafter"/>
</dbReference>
<evidence type="ECO:0000256" key="5">
    <source>
        <dbReference type="ARBA" id="ARBA00023136"/>
    </source>
</evidence>